<dbReference type="Pfam" id="PF03145">
    <property type="entry name" value="Sina_TRAF"/>
    <property type="match status" value="1"/>
</dbReference>
<reference evidence="14" key="3">
    <citation type="submission" date="2025-09" db="UniProtKB">
        <authorList>
            <consortium name="Ensembl"/>
        </authorList>
    </citation>
    <scope>IDENTIFICATION</scope>
</reference>
<dbReference type="EMBL" id="AAQR03090437">
    <property type="status" value="NOT_ANNOTATED_CDS"/>
    <property type="molecule type" value="Genomic_DNA"/>
</dbReference>
<dbReference type="SUPFAM" id="SSF49599">
    <property type="entry name" value="TRAF domain-like"/>
    <property type="match status" value="1"/>
</dbReference>
<evidence type="ECO:0000256" key="2">
    <source>
        <dbReference type="ARBA" id="ARBA00004906"/>
    </source>
</evidence>
<comment type="pathway">
    <text evidence="2 10">Protein modification; protein ubiquitination.</text>
</comment>
<keyword evidence="6 9" id="KW-0863">Zinc-finger</keyword>
<evidence type="ECO:0000256" key="5">
    <source>
        <dbReference type="ARBA" id="ARBA00022723"/>
    </source>
</evidence>
<dbReference type="GO" id="GO:0043161">
    <property type="term" value="P:proteasome-mediated ubiquitin-dependent protein catabolic process"/>
    <property type="evidence" value="ECO:0007669"/>
    <property type="project" value="TreeGrafter"/>
</dbReference>
<evidence type="ECO:0000256" key="4">
    <source>
        <dbReference type="ARBA" id="ARBA00022679"/>
    </source>
</evidence>
<comment type="similarity">
    <text evidence="3 10">Belongs to the SINA (Seven in absentia) family.</text>
</comment>
<comment type="catalytic activity">
    <reaction evidence="1 10">
        <text>S-ubiquitinyl-[E2 ubiquitin-conjugating enzyme]-L-cysteine + [acceptor protein]-L-lysine = [E2 ubiquitin-conjugating enzyme]-L-cysteine + N(6)-ubiquitinyl-[acceptor protein]-L-lysine.</text>
        <dbReference type="EC" id="2.3.2.27"/>
    </reaction>
</comment>
<evidence type="ECO:0000256" key="6">
    <source>
        <dbReference type="ARBA" id="ARBA00022771"/>
    </source>
</evidence>
<dbReference type="GO" id="GO:0061630">
    <property type="term" value="F:ubiquitin protein ligase activity"/>
    <property type="evidence" value="ECO:0007669"/>
    <property type="project" value="UniProtKB-EC"/>
</dbReference>
<dbReference type="GO" id="GO:0005737">
    <property type="term" value="C:cytoplasm"/>
    <property type="evidence" value="ECO:0007669"/>
    <property type="project" value="InterPro"/>
</dbReference>
<evidence type="ECO:0000256" key="7">
    <source>
        <dbReference type="ARBA" id="ARBA00022786"/>
    </source>
</evidence>
<dbReference type="AlphaFoldDB" id="H0Y018"/>
<keyword evidence="8 10" id="KW-0862">Zinc</keyword>
<dbReference type="Pfam" id="PF21361">
    <property type="entry name" value="Sina_ZnF"/>
    <property type="match status" value="1"/>
</dbReference>
<dbReference type="GO" id="GO:0008270">
    <property type="term" value="F:zinc ion binding"/>
    <property type="evidence" value="ECO:0007669"/>
    <property type="project" value="UniProtKB-KW"/>
</dbReference>
<sequence length="288" mass="32225">RPTEMSHQPDRAQPAGPSQDPPPEGEPGLPDATPSSSYLRSLFECPVCFEYVLPPILQCQRGHLVCISCRRKLISCPTCRGPLGFIRNLAMEKLANSLPFPCKYASSGCGTSLPPVQKARHEGLCDFRPYFCPCPGVLCPWEGSVDAVMPHLMDQHDDRITALQGETATFLAMDINNVPGTLYWVMMQSCFDLHFMVVLQRQENHHGQERFCAMVRLLGTPQQVENFTYRLEMKRGRRQLTWEAPPRSIRESIETATMSSDCLVFDTNTAQLFAENGDLSIAVTIAEC</sequence>
<dbReference type="FunFam" id="2.60.210.10:FF:000002">
    <property type="entry name" value="E3 ubiquitin-protein ligase"/>
    <property type="match status" value="1"/>
</dbReference>
<evidence type="ECO:0000256" key="9">
    <source>
        <dbReference type="PROSITE-ProRule" id="PRU00455"/>
    </source>
</evidence>
<evidence type="ECO:0000256" key="1">
    <source>
        <dbReference type="ARBA" id="ARBA00000900"/>
    </source>
</evidence>
<dbReference type="GO" id="GO:0031624">
    <property type="term" value="F:ubiquitin conjugating enzyme binding"/>
    <property type="evidence" value="ECO:0007669"/>
    <property type="project" value="TreeGrafter"/>
</dbReference>
<dbReference type="InterPro" id="IPR001841">
    <property type="entry name" value="Znf_RING"/>
</dbReference>
<dbReference type="Gene3D" id="2.60.210.10">
    <property type="entry name" value="Apoptosis, Tumor Necrosis Factor Receptor Associated Protein 2, Chain A"/>
    <property type="match status" value="1"/>
</dbReference>
<dbReference type="InterPro" id="IPR013083">
    <property type="entry name" value="Znf_RING/FYVE/PHD"/>
</dbReference>
<dbReference type="InterPro" id="IPR018121">
    <property type="entry name" value="7-in-absentia-prot_TRAF-dom"/>
</dbReference>
<evidence type="ECO:0000313" key="14">
    <source>
        <dbReference type="Ensembl" id="ENSOGAP00000021711.1"/>
    </source>
</evidence>
<comment type="function">
    <text evidence="10">E3 ubiquitin-protein ligase that mediates ubiquitination and subsequent proteasomal degradation of target proteins. E3 ubiquitin ligases accept ubiquitin from an E2 ubiquitin-conjugating enzyme in the form of a thioester and then directly transfers the ubiquitin to targeted substrates.</text>
</comment>
<gene>
    <name evidence="14" type="primary">LOC100945371</name>
</gene>
<reference evidence="15" key="1">
    <citation type="submission" date="2011-03" db="EMBL/GenBank/DDBJ databases">
        <title>Version 3 of the genome sequence of Otolemur garnettii (Bushbaby).</title>
        <authorList>
            <consortium name="The Broad Institute Genome Sequencing Platform"/>
            <person name="Di Palma F."/>
            <person name="Johnson J."/>
            <person name="Lander E.S."/>
            <person name="Lindblad-Toh K."/>
            <person name="Jaffe D.B."/>
            <person name="Gnerre S."/>
            <person name="MacCallum I."/>
            <person name="Przybylski D."/>
            <person name="Ribeiro F.J."/>
            <person name="Burton J.N."/>
            <person name="Walker B.J."/>
            <person name="Sharpe T."/>
            <person name="Hall G."/>
        </authorList>
    </citation>
    <scope>NUCLEOTIDE SEQUENCE [LARGE SCALE GENOMIC DNA]</scope>
</reference>
<dbReference type="Pfam" id="PF21362">
    <property type="entry name" value="Sina_RING"/>
    <property type="match status" value="1"/>
</dbReference>
<dbReference type="Gene3D" id="3.30.40.10">
    <property type="entry name" value="Zinc/RING finger domain, C3HC4 (zinc finger)"/>
    <property type="match status" value="2"/>
</dbReference>
<dbReference type="eggNOG" id="KOG3002">
    <property type="taxonomic scope" value="Eukaryota"/>
</dbReference>
<feature type="region of interest" description="Disordered" evidence="11">
    <location>
        <begin position="1"/>
        <end position="33"/>
    </location>
</feature>
<feature type="domain" description="SIAH-type" evidence="13">
    <location>
        <begin position="97"/>
        <end position="157"/>
    </location>
</feature>
<dbReference type="STRING" id="30611.ENSOGAP00000021711"/>
<dbReference type="PANTHER" id="PTHR45877">
    <property type="entry name" value="E3 UBIQUITIN-PROTEIN LIGASE SIAH2"/>
    <property type="match status" value="1"/>
</dbReference>
<keyword evidence="5 10" id="KW-0479">Metal-binding</keyword>
<comment type="domain">
    <text evidence="10">The RING-type zinc finger domain is essential for ubiquitin ligase activity.</text>
</comment>
<keyword evidence="15" id="KW-1185">Reference proteome</keyword>
<protein>
    <recommendedName>
        <fullName evidence="10">E3 ubiquitin-protein ligase</fullName>
        <ecNumber evidence="10">2.3.2.27</ecNumber>
    </recommendedName>
</protein>
<dbReference type="GO" id="GO:0030154">
    <property type="term" value="P:cell differentiation"/>
    <property type="evidence" value="ECO:0007669"/>
    <property type="project" value="UniProtKB-ARBA"/>
</dbReference>
<feature type="domain" description="RING-type" evidence="12">
    <location>
        <begin position="45"/>
        <end position="80"/>
    </location>
</feature>
<comment type="domain">
    <text evidence="10">The SBD domain (substrate-binding domain) mediates the interaction with substrate proteins. It is related to the TRAF family.</text>
</comment>
<dbReference type="FunFam" id="3.30.40.10:FF:000041">
    <property type="entry name" value="E3 ubiquitin-protein ligase SINAT3"/>
    <property type="match status" value="1"/>
</dbReference>
<dbReference type="InterPro" id="IPR008974">
    <property type="entry name" value="TRAF-like"/>
</dbReference>
<dbReference type="InterPro" id="IPR013010">
    <property type="entry name" value="Znf_SIAH"/>
</dbReference>
<evidence type="ECO:0000259" key="13">
    <source>
        <dbReference type="PROSITE" id="PS51081"/>
    </source>
</evidence>
<evidence type="ECO:0000259" key="12">
    <source>
        <dbReference type="PROSITE" id="PS50089"/>
    </source>
</evidence>
<evidence type="ECO:0000256" key="10">
    <source>
        <dbReference type="RuleBase" id="RU201113"/>
    </source>
</evidence>
<evidence type="ECO:0000313" key="15">
    <source>
        <dbReference type="Proteomes" id="UP000005225"/>
    </source>
</evidence>
<dbReference type="GO" id="GO:0016567">
    <property type="term" value="P:protein ubiquitination"/>
    <property type="evidence" value="ECO:0007669"/>
    <property type="project" value="UniProtKB-UniPathway"/>
</dbReference>
<dbReference type="Proteomes" id="UP000005225">
    <property type="component" value="Unassembled WGS sequence"/>
</dbReference>
<name>H0Y018_OTOGA</name>
<dbReference type="InterPro" id="IPR049548">
    <property type="entry name" value="Sina-like_RING"/>
</dbReference>
<dbReference type="InterPro" id="IPR004162">
    <property type="entry name" value="SINA-like_animal"/>
</dbReference>
<dbReference type="Ensembl" id="ENSOGAT00000026105.1">
    <property type="protein sequence ID" value="ENSOGAP00000021711.1"/>
    <property type="gene ID" value="ENSOGAG00000026949.1"/>
</dbReference>
<organism evidence="14 15">
    <name type="scientific">Otolemur garnettii</name>
    <name type="common">Small-eared galago</name>
    <name type="synonym">Garnett's greater bushbaby</name>
    <dbReference type="NCBI Taxonomy" id="30611"/>
    <lineage>
        <taxon>Eukaryota</taxon>
        <taxon>Metazoa</taxon>
        <taxon>Chordata</taxon>
        <taxon>Craniata</taxon>
        <taxon>Vertebrata</taxon>
        <taxon>Euteleostomi</taxon>
        <taxon>Mammalia</taxon>
        <taxon>Eutheria</taxon>
        <taxon>Euarchontoglires</taxon>
        <taxon>Primates</taxon>
        <taxon>Strepsirrhini</taxon>
        <taxon>Lorisiformes</taxon>
        <taxon>Galagidae</taxon>
        <taxon>Otolemur</taxon>
    </lineage>
</organism>
<dbReference type="PROSITE" id="PS50089">
    <property type="entry name" value="ZF_RING_2"/>
    <property type="match status" value="1"/>
</dbReference>
<feature type="compositionally biased region" description="Basic and acidic residues" evidence="11">
    <location>
        <begin position="1"/>
        <end position="10"/>
    </location>
</feature>
<dbReference type="UniPathway" id="UPA00143"/>
<keyword evidence="4" id="KW-0808">Transferase</keyword>
<dbReference type="InParanoid" id="H0Y018"/>
<dbReference type="EC" id="2.3.2.27" evidence="10"/>
<accession>H0Y018</accession>
<evidence type="ECO:0000256" key="8">
    <source>
        <dbReference type="ARBA" id="ARBA00022833"/>
    </source>
</evidence>
<reference evidence="14" key="2">
    <citation type="submission" date="2025-08" db="UniProtKB">
        <authorList>
            <consortium name="Ensembl"/>
        </authorList>
    </citation>
    <scope>IDENTIFICATION</scope>
</reference>
<dbReference type="GeneTree" id="ENSGT00940000154837"/>
<dbReference type="PANTHER" id="PTHR45877:SF7">
    <property type="entry name" value="E3 UBIQUITIN-PROTEIN LIGASE SIAH1"/>
    <property type="match status" value="1"/>
</dbReference>
<dbReference type="SUPFAM" id="SSF57850">
    <property type="entry name" value="RING/U-box"/>
    <property type="match status" value="1"/>
</dbReference>
<keyword evidence="7 10" id="KW-0833">Ubl conjugation pathway</keyword>
<evidence type="ECO:0000256" key="3">
    <source>
        <dbReference type="ARBA" id="ARBA00009119"/>
    </source>
</evidence>
<dbReference type="PROSITE" id="PS51081">
    <property type="entry name" value="ZF_SIAH"/>
    <property type="match status" value="1"/>
</dbReference>
<dbReference type="HOGENOM" id="CLU_028215_0_0_1"/>
<proteinExistence type="inferred from homology"/>
<evidence type="ECO:0000256" key="11">
    <source>
        <dbReference type="SAM" id="MobiDB-lite"/>
    </source>
</evidence>